<dbReference type="InterPro" id="IPR002313">
    <property type="entry name" value="Lys-tRNA-ligase_II"/>
</dbReference>
<keyword evidence="1 7" id="KW-0436">Ligase</keyword>
<dbReference type="InterPro" id="IPR004365">
    <property type="entry name" value="NA-bd_OB_tRNA"/>
</dbReference>
<dbReference type="Pfam" id="PF00152">
    <property type="entry name" value="tRNA-synt_2"/>
    <property type="match status" value="1"/>
</dbReference>
<dbReference type="PROSITE" id="PS50862">
    <property type="entry name" value="AA_TRNA_LIGASE_II"/>
    <property type="match status" value="1"/>
</dbReference>
<evidence type="ECO:0000256" key="7">
    <source>
        <dbReference type="HAMAP-Rule" id="MF_00252"/>
    </source>
</evidence>
<dbReference type="EMBL" id="JACHGW010000004">
    <property type="protein sequence ID" value="MBB6052447.1"/>
    <property type="molecule type" value="Genomic_DNA"/>
</dbReference>
<dbReference type="CDD" id="cd04322">
    <property type="entry name" value="LysRS_N"/>
    <property type="match status" value="1"/>
</dbReference>
<gene>
    <name evidence="7" type="primary">lysS</name>
    <name evidence="10" type="ORF">HNQ39_004268</name>
</gene>
<reference evidence="10 11" key="1">
    <citation type="submission" date="2020-08" db="EMBL/GenBank/DDBJ databases">
        <title>Genomic Encyclopedia of Type Strains, Phase IV (KMG-IV): sequencing the most valuable type-strain genomes for metagenomic binning, comparative biology and taxonomic classification.</title>
        <authorList>
            <person name="Goeker M."/>
        </authorList>
    </citation>
    <scope>NUCLEOTIDE SEQUENCE [LARGE SCALE GENOMIC DNA]</scope>
    <source>
        <strain evidence="10 11">DSM 23562</strain>
    </source>
</reference>
<dbReference type="InterPro" id="IPR044136">
    <property type="entry name" value="Lys-tRNA-ligase_II_N"/>
</dbReference>
<dbReference type="GO" id="GO:0005829">
    <property type="term" value="C:cytosol"/>
    <property type="evidence" value="ECO:0007669"/>
    <property type="project" value="TreeGrafter"/>
</dbReference>
<comment type="caution">
    <text evidence="10">The sequence shown here is derived from an EMBL/GenBank/DDBJ whole genome shotgun (WGS) entry which is preliminary data.</text>
</comment>
<evidence type="ECO:0000256" key="5">
    <source>
        <dbReference type="ARBA" id="ARBA00023146"/>
    </source>
</evidence>
<evidence type="ECO:0000256" key="8">
    <source>
        <dbReference type="RuleBase" id="RU000336"/>
    </source>
</evidence>
<accession>A0A7W9STA4</accession>
<evidence type="ECO:0000313" key="11">
    <source>
        <dbReference type="Proteomes" id="UP000520814"/>
    </source>
</evidence>
<dbReference type="GO" id="GO:0006430">
    <property type="term" value="P:lysyl-tRNA aminoacylation"/>
    <property type="evidence" value="ECO:0007669"/>
    <property type="project" value="UniProtKB-UniRule"/>
</dbReference>
<comment type="subcellular location">
    <subcellularLocation>
        <location evidence="7">Cytoplasm</location>
    </subcellularLocation>
</comment>
<dbReference type="InterPro" id="IPR045864">
    <property type="entry name" value="aa-tRNA-synth_II/BPL/LPL"/>
</dbReference>
<dbReference type="GO" id="GO:0000049">
    <property type="term" value="F:tRNA binding"/>
    <property type="evidence" value="ECO:0007669"/>
    <property type="project" value="TreeGrafter"/>
</dbReference>
<dbReference type="HAMAP" id="MF_00252">
    <property type="entry name" value="Lys_tRNA_synth_class2"/>
    <property type="match status" value="1"/>
</dbReference>
<evidence type="ECO:0000313" key="10">
    <source>
        <dbReference type="EMBL" id="MBB6052447.1"/>
    </source>
</evidence>
<evidence type="ECO:0000256" key="1">
    <source>
        <dbReference type="ARBA" id="ARBA00022598"/>
    </source>
</evidence>
<keyword evidence="3 7" id="KW-0547">Nucleotide-binding</keyword>
<dbReference type="Proteomes" id="UP000520814">
    <property type="component" value="Unassembled WGS sequence"/>
</dbReference>
<dbReference type="SUPFAM" id="SSF50249">
    <property type="entry name" value="Nucleic acid-binding proteins"/>
    <property type="match status" value="1"/>
</dbReference>
<keyword evidence="2 7" id="KW-0479">Metal-binding</keyword>
<feature type="binding site" evidence="7">
    <location>
        <position position="420"/>
    </location>
    <ligand>
        <name>Mg(2+)</name>
        <dbReference type="ChEBI" id="CHEBI:18420"/>
        <label>1</label>
    </ligand>
</feature>
<feature type="domain" description="Aminoacyl-transfer RNA synthetases class-II family profile" evidence="9">
    <location>
        <begin position="193"/>
        <end position="508"/>
    </location>
</feature>
<comment type="catalytic activity">
    <reaction evidence="6 7 8">
        <text>tRNA(Lys) + L-lysine + ATP = L-lysyl-tRNA(Lys) + AMP + diphosphate</text>
        <dbReference type="Rhea" id="RHEA:20792"/>
        <dbReference type="Rhea" id="RHEA-COMP:9696"/>
        <dbReference type="Rhea" id="RHEA-COMP:9697"/>
        <dbReference type="ChEBI" id="CHEBI:30616"/>
        <dbReference type="ChEBI" id="CHEBI:32551"/>
        <dbReference type="ChEBI" id="CHEBI:33019"/>
        <dbReference type="ChEBI" id="CHEBI:78442"/>
        <dbReference type="ChEBI" id="CHEBI:78529"/>
        <dbReference type="ChEBI" id="CHEBI:456215"/>
        <dbReference type="EC" id="6.1.1.6"/>
    </reaction>
</comment>
<comment type="subunit">
    <text evidence="7">Homodimer.</text>
</comment>
<dbReference type="NCBIfam" id="TIGR00499">
    <property type="entry name" value="lysS_bact"/>
    <property type="match status" value="1"/>
</dbReference>
<sequence length="512" mass="57752">MSDTPDEIELTDEERAMSAIHPDRLRKLEALRAAGRDPFAHEVWKRSCPLAQIRANHETLAGTMVSVAGRVSSLRLPFLGLQDESGDGQVFVSKDDATEIQEYIKEFVDLGDFVGAEGEVFQTQKGDWAVRVTSLELISKALRQPPFPKVYYKNGEKRVQGGLKDVEIRYRQRYVDLFVNQDARETLKKRMQVTRAVREFLDSVDYLEVETPVLVTEATGAAARPFNTRHNAEKLDMHLRISLELPLKRLIVGGIEKVYEIGRVFRNEGVDKDHNPEFTLLELYEAYTNLEGMMDIVERMFRHICNTVIGGDILTLPDGTELDFSKPWRRLPMLQGIEENSGGRITRDQLLDLESAKAALARVGGDPEKETTVGGIIEKLNELLTEPTLIQPTFITDFPYETSPLARKKPGEPHLTRRFECYIAGRETGNAFSEINDPLDQKERFEFQAGQAAAGDEEAHPYDADYIRALEYGMPPTGGFGMGLDRVAMLFTGAPSIRDIIYFPLMRPESGH</sequence>
<dbReference type="NCBIfam" id="NF001756">
    <property type="entry name" value="PRK00484.1"/>
    <property type="match status" value="1"/>
</dbReference>
<keyword evidence="11" id="KW-1185">Reference proteome</keyword>
<dbReference type="Pfam" id="PF01336">
    <property type="entry name" value="tRNA_anti-codon"/>
    <property type="match status" value="1"/>
</dbReference>
<name>A0A7W9STA4_ARMRO</name>
<keyword evidence="7" id="KW-0648">Protein biosynthesis</keyword>
<dbReference type="Gene3D" id="3.30.930.10">
    <property type="entry name" value="Bira Bifunctional Protein, Domain 2"/>
    <property type="match status" value="1"/>
</dbReference>
<keyword evidence="4 7" id="KW-0067">ATP-binding</keyword>
<dbReference type="AlphaFoldDB" id="A0A7W9STA4"/>
<dbReference type="InterPro" id="IPR006195">
    <property type="entry name" value="aa-tRNA-synth_II"/>
</dbReference>
<dbReference type="GO" id="GO:0000287">
    <property type="term" value="F:magnesium ion binding"/>
    <property type="evidence" value="ECO:0007669"/>
    <property type="project" value="UniProtKB-UniRule"/>
</dbReference>
<dbReference type="Gene3D" id="2.40.50.140">
    <property type="entry name" value="Nucleic acid-binding proteins"/>
    <property type="match status" value="1"/>
</dbReference>
<dbReference type="PANTHER" id="PTHR42918">
    <property type="entry name" value="LYSYL-TRNA SYNTHETASE"/>
    <property type="match status" value="1"/>
</dbReference>
<dbReference type="RefSeq" id="WP_184201503.1">
    <property type="nucleotide sequence ID" value="NZ_JACHGW010000004.1"/>
</dbReference>
<keyword evidence="5 7" id="KW-0030">Aminoacyl-tRNA synthetase</keyword>
<dbReference type="GO" id="GO:0004824">
    <property type="term" value="F:lysine-tRNA ligase activity"/>
    <property type="evidence" value="ECO:0007669"/>
    <property type="project" value="UniProtKB-UniRule"/>
</dbReference>
<evidence type="ECO:0000256" key="2">
    <source>
        <dbReference type="ARBA" id="ARBA00022723"/>
    </source>
</evidence>
<dbReference type="EC" id="6.1.1.6" evidence="7"/>
<dbReference type="InterPro" id="IPR004364">
    <property type="entry name" value="Aa-tRNA-synt_II"/>
</dbReference>
<feature type="binding site" evidence="7">
    <location>
        <position position="427"/>
    </location>
    <ligand>
        <name>Mg(2+)</name>
        <dbReference type="ChEBI" id="CHEBI:18420"/>
        <label>2</label>
    </ligand>
</feature>
<feature type="binding site" evidence="7">
    <location>
        <position position="427"/>
    </location>
    <ligand>
        <name>Mg(2+)</name>
        <dbReference type="ChEBI" id="CHEBI:18420"/>
        <label>1</label>
    </ligand>
</feature>
<organism evidence="10 11">
    <name type="scientific">Armatimonas rosea</name>
    <dbReference type="NCBI Taxonomy" id="685828"/>
    <lineage>
        <taxon>Bacteria</taxon>
        <taxon>Bacillati</taxon>
        <taxon>Armatimonadota</taxon>
        <taxon>Armatimonadia</taxon>
        <taxon>Armatimonadales</taxon>
        <taxon>Armatimonadaceae</taxon>
        <taxon>Armatimonas</taxon>
    </lineage>
</organism>
<dbReference type="PRINTS" id="PR00982">
    <property type="entry name" value="TRNASYNTHLYS"/>
</dbReference>
<dbReference type="InterPro" id="IPR012340">
    <property type="entry name" value="NA-bd_OB-fold"/>
</dbReference>
<evidence type="ECO:0000259" key="9">
    <source>
        <dbReference type="PROSITE" id="PS50862"/>
    </source>
</evidence>
<dbReference type="PANTHER" id="PTHR42918:SF15">
    <property type="entry name" value="LYSINE--TRNA LIGASE, CHLOROPLASTIC_MITOCHONDRIAL"/>
    <property type="match status" value="1"/>
</dbReference>
<dbReference type="CDD" id="cd00775">
    <property type="entry name" value="LysRS_core"/>
    <property type="match status" value="1"/>
</dbReference>
<comment type="cofactor">
    <cofactor evidence="7 8">
        <name>Mg(2+)</name>
        <dbReference type="ChEBI" id="CHEBI:18420"/>
    </cofactor>
    <text evidence="7 8">Binds 3 Mg(2+) ions per subunit.</text>
</comment>
<keyword evidence="7 8" id="KW-0460">Magnesium</keyword>
<evidence type="ECO:0000256" key="3">
    <source>
        <dbReference type="ARBA" id="ARBA00022741"/>
    </source>
</evidence>
<protein>
    <recommendedName>
        <fullName evidence="7">Lysine--tRNA ligase</fullName>
        <ecNumber evidence="7">6.1.1.6</ecNumber>
    </recommendedName>
    <alternativeName>
        <fullName evidence="7">Lysyl-tRNA synthetase</fullName>
        <shortName evidence="7">LysRS</shortName>
    </alternativeName>
</protein>
<dbReference type="SUPFAM" id="SSF55681">
    <property type="entry name" value="Class II aaRS and biotin synthetases"/>
    <property type="match status" value="1"/>
</dbReference>
<proteinExistence type="inferred from homology"/>
<dbReference type="InterPro" id="IPR018149">
    <property type="entry name" value="Lys-tRNA-synth_II_C"/>
</dbReference>
<keyword evidence="7" id="KW-0963">Cytoplasm</keyword>
<evidence type="ECO:0000256" key="4">
    <source>
        <dbReference type="ARBA" id="ARBA00022840"/>
    </source>
</evidence>
<dbReference type="GO" id="GO:0005524">
    <property type="term" value="F:ATP binding"/>
    <property type="evidence" value="ECO:0007669"/>
    <property type="project" value="UniProtKB-UniRule"/>
</dbReference>
<evidence type="ECO:0000256" key="6">
    <source>
        <dbReference type="ARBA" id="ARBA00048573"/>
    </source>
</evidence>
<comment type="similarity">
    <text evidence="7">Belongs to the class-II aminoacyl-tRNA synthetase family.</text>
</comment>